<keyword evidence="1" id="KW-0614">Plasmid</keyword>
<name>A0A679K688_9HYPH</name>
<organism evidence="1">
    <name type="scientific">Methylobacterium bullatum</name>
    <dbReference type="NCBI Taxonomy" id="570505"/>
    <lineage>
        <taxon>Bacteria</taxon>
        <taxon>Pseudomonadati</taxon>
        <taxon>Pseudomonadota</taxon>
        <taxon>Alphaproteobacteria</taxon>
        <taxon>Hyphomicrobiales</taxon>
        <taxon>Methylobacteriaceae</taxon>
        <taxon>Methylobacterium</taxon>
    </lineage>
</organism>
<gene>
    <name evidence="1" type="ORF">MBLL_01683</name>
</gene>
<proteinExistence type="predicted"/>
<evidence type="ECO:0000313" key="1">
    <source>
        <dbReference type="EMBL" id="CAA2139564.1"/>
    </source>
</evidence>
<sequence>MRGPVFGRMAFGGMAIPALLRAHDLPRKCGFMREAPDTSLGIANNAAPYVVTSFPSGQRPVQCQG</sequence>
<dbReference type="EMBL" id="LR743510">
    <property type="protein sequence ID" value="CAA2139564.1"/>
    <property type="molecule type" value="Genomic_DNA"/>
</dbReference>
<accession>A0A679K688</accession>
<protein>
    <submittedName>
        <fullName evidence="1">Uncharacterized protein</fullName>
    </submittedName>
</protein>
<dbReference type="AlphaFoldDB" id="A0A679K688"/>
<reference evidence="1" key="1">
    <citation type="submission" date="2019-12" db="EMBL/GenBank/DDBJ databases">
        <authorList>
            <person name="Cremers G."/>
        </authorList>
    </citation>
    <scope>NUCLEOTIDE SEQUENCE</scope>
    <source>
        <strain evidence="1">Mbul2</strain>
        <plasmid evidence="1">1</plasmid>
    </source>
</reference>
<geneLocation type="plasmid" evidence="1">
    <name>1</name>
</geneLocation>